<dbReference type="PROSITE" id="PS51194">
    <property type="entry name" value="HELICASE_CTER"/>
    <property type="match status" value="1"/>
</dbReference>
<dbReference type="GO" id="GO:0003677">
    <property type="term" value="F:DNA binding"/>
    <property type="evidence" value="ECO:0007669"/>
    <property type="project" value="TreeGrafter"/>
</dbReference>
<dbReference type="AlphaFoldDB" id="A0A2V2NFM9"/>
<gene>
    <name evidence="5" type="ORF">DLD82_06340</name>
</gene>
<comment type="caution">
    <text evidence="5">The sequence shown here is derived from an EMBL/GenBank/DDBJ whole genome shotgun (WGS) entry which is preliminary data.</text>
</comment>
<evidence type="ECO:0000313" key="5">
    <source>
        <dbReference type="EMBL" id="PWR75197.1"/>
    </source>
</evidence>
<dbReference type="GO" id="GO:0140097">
    <property type="term" value="F:catalytic activity, acting on DNA"/>
    <property type="evidence" value="ECO:0007669"/>
    <property type="project" value="UniProtKB-ARBA"/>
</dbReference>
<dbReference type="Pfam" id="PF00271">
    <property type="entry name" value="Helicase_C"/>
    <property type="match status" value="1"/>
</dbReference>
<protein>
    <recommendedName>
        <fullName evidence="7">DEAD/DEAH box helicase</fullName>
    </recommendedName>
</protein>
<dbReference type="PANTHER" id="PTHR47962">
    <property type="entry name" value="ATP-DEPENDENT HELICASE LHR-RELATED-RELATED"/>
    <property type="match status" value="1"/>
</dbReference>
<dbReference type="SMART" id="SM00490">
    <property type="entry name" value="HELICc"/>
    <property type="match status" value="1"/>
</dbReference>
<dbReference type="Gene3D" id="3.40.50.300">
    <property type="entry name" value="P-loop containing nucleotide triphosphate hydrolases"/>
    <property type="match status" value="2"/>
</dbReference>
<dbReference type="SMART" id="SM00487">
    <property type="entry name" value="DEXDc"/>
    <property type="match status" value="1"/>
</dbReference>
<dbReference type="InterPro" id="IPR027417">
    <property type="entry name" value="P-loop_NTPase"/>
</dbReference>
<dbReference type="InterPro" id="IPR001650">
    <property type="entry name" value="Helicase_C-like"/>
</dbReference>
<dbReference type="Proteomes" id="UP000245934">
    <property type="component" value="Unassembled WGS sequence"/>
</dbReference>
<dbReference type="GO" id="GO:0005524">
    <property type="term" value="F:ATP binding"/>
    <property type="evidence" value="ECO:0007669"/>
    <property type="project" value="UniProtKB-KW"/>
</dbReference>
<dbReference type="GO" id="GO:0120545">
    <property type="term" value="F:nucleic acid conformation isomerase activity"/>
    <property type="evidence" value="ECO:0007669"/>
    <property type="project" value="UniProtKB-ARBA"/>
</dbReference>
<feature type="domain" description="Helicase ATP-binding" evidence="3">
    <location>
        <begin position="35"/>
        <end position="207"/>
    </location>
</feature>
<keyword evidence="2" id="KW-0067">ATP-binding</keyword>
<evidence type="ECO:0000313" key="6">
    <source>
        <dbReference type="Proteomes" id="UP000245934"/>
    </source>
</evidence>
<dbReference type="InterPro" id="IPR011545">
    <property type="entry name" value="DEAD/DEAH_box_helicase_dom"/>
</dbReference>
<evidence type="ECO:0000259" key="3">
    <source>
        <dbReference type="PROSITE" id="PS51192"/>
    </source>
</evidence>
<feature type="domain" description="Helicase C-terminal" evidence="4">
    <location>
        <begin position="228"/>
        <end position="382"/>
    </location>
</feature>
<evidence type="ECO:0000259" key="4">
    <source>
        <dbReference type="PROSITE" id="PS51194"/>
    </source>
</evidence>
<keyword evidence="1" id="KW-0547">Nucleotide-binding</keyword>
<dbReference type="PROSITE" id="PS51192">
    <property type="entry name" value="HELICASE_ATP_BIND_1"/>
    <property type="match status" value="1"/>
</dbReference>
<dbReference type="GeneID" id="97608995"/>
<dbReference type="InterPro" id="IPR014001">
    <property type="entry name" value="Helicase_ATP-bd"/>
</dbReference>
<dbReference type="GO" id="GO:0016887">
    <property type="term" value="F:ATP hydrolysis activity"/>
    <property type="evidence" value="ECO:0007669"/>
    <property type="project" value="TreeGrafter"/>
</dbReference>
<accession>A0A2V2NFM9</accession>
<evidence type="ECO:0000256" key="2">
    <source>
        <dbReference type="ARBA" id="ARBA00022840"/>
    </source>
</evidence>
<name>A0A2V2NFM9_9EURY</name>
<reference evidence="5 6" key="1">
    <citation type="submission" date="2018-05" db="EMBL/GenBank/DDBJ databases">
        <title>Draft genome of Methanospirillum stamsii Pt1.</title>
        <authorList>
            <person name="Dueholm M.S."/>
            <person name="Nielsen P.H."/>
            <person name="Bakmann L.F."/>
            <person name="Otzen D.E."/>
        </authorList>
    </citation>
    <scope>NUCLEOTIDE SEQUENCE [LARGE SCALE GENOMIC DNA]</scope>
    <source>
        <strain evidence="5 6">Pt1</strain>
    </source>
</reference>
<evidence type="ECO:0000256" key="1">
    <source>
        <dbReference type="ARBA" id="ARBA00022741"/>
    </source>
</evidence>
<dbReference type="InterPro" id="IPR052511">
    <property type="entry name" value="ATP-dep_Helicase"/>
</dbReference>
<proteinExistence type="predicted"/>
<dbReference type="PANTHER" id="PTHR47962:SF5">
    <property type="entry name" value="ATP-DEPENDENT HELICASE LHR-RELATED"/>
    <property type="match status" value="1"/>
</dbReference>
<dbReference type="OrthoDB" id="372104at2157"/>
<sequence length="682" mass="76247">MEKEDIFSSLHPSLRYVLASWMRWEDLRDIQLQTIQAFRTGSDLLIISPTAGGKSEAAFIPVLDNIIKNGYLLPVCLYVAPLKALINDIAERLQNILYPLQFDLLVCHGDTPLDKKSETPVILMTTPETLTVLLYKKNVSLLSSVRYCIIDELHTLAGTTRGSQILTALNRIEEENRNRITRIGLSATIGNPGDVLEWMRGSHEGLVVTGEKLSKNNTFHLFSSEKTDIPLILSRELPGKRSLVFSGSRKETEVLASTLKNGIPDVFVHHSSLSSGIRKKTEEKTTQGIPFTVLCTSTLELGIDIGDLDLVVQTGSATSVASFLQRLGRAGRRGGEPLMYLFSTSPEETCHNLAALCCAKNGRVEPVITPRYPYDLLVRELLLLVMTRYRVSYSVFKKLLSRKPYNWIPEKRLQEILSHLIFNDWITCDGDLYIQGGKMEQIRRNPGFLYSLIGDLPSTRIISRDGEEIGSVPVSSVPLHCFVLGGTAWEATGQEEGDSLVVSPSGCSASPPTWQGTPAEVTPLILSKVRSLVAGVPVPFPVSDKIRDEINIFREQFPPDLPDKSISIRIIGNKTVFYTFLGKAWNRVIGIFVEKKYEFRYIHSDLYSITFSGILSSTTITQIIQYLQDCSWEDIAEYIPGPKKSGDRRLSLLPESCIWEQWCSDSLHIPSLLETIRGLDIR</sequence>
<dbReference type="EMBL" id="QGMZ01000012">
    <property type="protein sequence ID" value="PWR75197.1"/>
    <property type="molecule type" value="Genomic_DNA"/>
</dbReference>
<organism evidence="5 6">
    <name type="scientific">Methanospirillum stamsii</name>
    <dbReference type="NCBI Taxonomy" id="1277351"/>
    <lineage>
        <taxon>Archaea</taxon>
        <taxon>Methanobacteriati</taxon>
        <taxon>Methanobacteriota</taxon>
        <taxon>Stenosarchaea group</taxon>
        <taxon>Methanomicrobia</taxon>
        <taxon>Methanomicrobiales</taxon>
        <taxon>Methanospirillaceae</taxon>
        <taxon>Methanospirillum</taxon>
    </lineage>
</organism>
<dbReference type="RefSeq" id="WP_109940275.1">
    <property type="nucleotide sequence ID" value="NZ_CP176366.1"/>
</dbReference>
<evidence type="ECO:0008006" key="7">
    <source>
        <dbReference type="Google" id="ProtNLM"/>
    </source>
</evidence>
<keyword evidence="6" id="KW-1185">Reference proteome</keyword>
<dbReference type="Pfam" id="PF00270">
    <property type="entry name" value="DEAD"/>
    <property type="match status" value="1"/>
</dbReference>
<dbReference type="SUPFAM" id="SSF52540">
    <property type="entry name" value="P-loop containing nucleoside triphosphate hydrolases"/>
    <property type="match status" value="1"/>
</dbReference>